<feature type="compositionally biased region" description="Basic and acidic residues" evidence="1">
    <location>
        <begin position="166"/>
        <end position="176"/>
    </location>
</feature>
<sequence>MNAHTTWYPADDPADLEYDFRIQGYPASPQSFEPPYASPDDQSHSMPNLPFRFVTFGEGAPYPVHDSDHSMTQPQPAIFDLLSGENWQRVGSIRQPVAEDFPRPQHPLPAPPVDQHDSDQELEIIEPDSYLKYQPVIGAATTTGTRPGETESRHALATSNLLTVSKPDEGLNRSKSESNMPPNFSRPLLKQSTEVSSTPPQVPTMGEDMFSVALGGLHRLPSAPARKPSKVSRLKRFFSSRKNRQYGRASR</sequence>
<feature type="compositionally biased region" description="Polar residues" evidence="1">
    <location>
        <begin position="190"/>
        <end position="199"/>
    </location>
</feature>
<dbReference type="Proteomes" id="UP000799777">
    <property type="component" value="Unassembled WGS sequence"/>
</dbReference>
<dbReference type="OrthoDB" id="3690950at2759"/>
<accession>A0A9P4HDY9</accession>
<evidence type="ECO:0000256" key="1">
    <source>
        <dbReference type="SAM" id="MobiDB-lite"/>
    </source>
</evidence>
<keyword evidence="3" id="KW-1185">Reference proteome</keyword>
<feature type="region of interest" description="Disordered" evidence="1">
    <location>
        <begin position="24"/>
        <end position="45"/>
    </location>
</feature>
<feature type="region of interest" description="Disordered" evidence="1">
    <location>
        <begin position="166"/>
        <end position="207"/>
    </location>
</feature>
<evidence type="ECO:0000313" key="2">
    <source>
        <dbReference type="EMBL" id="KAF2032479.1"/>
    </source>
</evidence>
<gene>
    <name evidence="2" type="ORF">EK21DRAFT_109858</name>
</gene>
<feature type="region of interest" description="Disordered" evidence="1">
    <location>
        <begin position="219"/>
        <end position="251"/>
    </location>
</feature>
<proteinExistence type="predicted"/>
<feature type="compositionally biased region" description="Basic residues" evidence="1">
    <location>
        <begin position="227"/>
        <end position="251"/>
    </location>
</feature>
<reference evidence="2" key="1">
    <citation type="journal article" date="2020" name="Stud. Mycol.">
        <title>101 Dothideomycetes genomes: a test case for predicting lifestyles and emergence of pathogens.</title>
        <authorList>
            <person name="Haridas S."/>
            <person name="Albert R."/>
            <person name="Binder M."/>
            <person name="Bloem J."/>
            <person name="Labutti K."/>
            <person name="Salamov A."/>
            <person name="Andreopoulos B."/>
            <person name="Baker S."/>
            <person name="Barry K."/>
            <person name="Bills G."/>
            <person name="Bluhm B."/>
            <person name="Cannon C."/>
            <person name="Castanera R."/>
            <person name="Culley D."/>
            <person name="Daum C."/>
            <person name="Ezra D."/>
            <person name="Gonzalez J."/>
            <person name="Henrissat B."/>
            <person name="Kuo A."/>
            <person name="Liang C."/>
            <person name="Lipzen A."/>
            <person name="Lutzoni F."/>
            <person name="Magnuson J."/>
            <person name="Mondo S."/>
            <person name="Nolan M."/>
            <person name="Ohm R."/>
            <person name="Pangilinan J."/>
            <person name="Park H.-J."/>
            <person name="Ramirez L."/>
            <person name="Alfaro M."/>
            <person name="Sun H."/>
            <person name="Tritt A."/>
            <person name="Yoshinaga Y."/>
            <person name="Zwiers L.-H."/>
            <person name="Turgeon B."/>
            <person name="Goodwin S."/>
            <person name="Spatafora J."/>
            <person name="Crous P."/>
            <person name="Grigoriev I."/>
        </authorList>
    </citation>
    <scope>NUCLEOTIDE SEQUENCE</scope>
    <source>
        <strain evidence="2">CBS 110217</strain>
    </source>
</reference>
<name>A0A9P4HDY9_9PLEO</name>
<dbReference type="EMBL" id="ML978172">
    <property type="protein sequence ID" value="KAF2032479.1"/>
    <property type="molecule type" value="Genomic_DNA"/>
</dbReference>
<protein>
    <submittedName>
        <fullName evidence="2">Uncharacterized protein</fullName>
    </submittedName>
</protein>
<comment type="caution">
    <text evidence="2">The sequence shown here is derived from an EMBL/GenBank/DDBJ whole genome shotgun (WGS) entry which is preliminary data.</text>
</comment>
<evidence type="ECO:0000313" key="3">
    <source>
        <dbReference type="Proteomes" id="UP000799777"/>
    </source>
</evidence>
<dbReference type="AlphaFoldDB" id="A0A9P4HDY9"/>
<organism evidence="2 3">
    <name type="scientific">Setomelanomma holmii</name>
    <dbReference type="NCBI Taxonomy" id="210430"/>
    <lineage>
        <taxon>Eukaryota</taxon>
        <taxon>Fungi</taxon>
        <taxon>Dikarya</taxon>
        <taxon>Ascomycota</taxon>
        <taxon>Pezizomycotina</taxon>
        <taxon>Dothideomycetes</taxon>
        <taxon>Pleosporomycetidae</taxon>
        <taxon>Pleosporales</taxon>
        <taxon>Pleosporineae</taxon>
        <taxon>Phaeosphaeriaceae</taxon>
        <taxon>Setomelanomma</taxon>
    </lineage>
</organism>